<comment type="similarity">
    <text evidence="1">Belongs to the iron-containing alcohol dehydrogenase family.</text>
</comment>
<name>A0A443IKZ3_9BACI</name>
<dbReference type="Gene3D" id="1.20.1090.10">
    <property type="entry name" value="Dehydroquinate synthase-like - alpha domain"/>
    <property type="match status" value="1"/>
</dbReference>
<protein>
    <submittedName>
        <fullName evidence="6">Iron-containing alcohol dehydrogenase</fullName>
    </submittedName>
</protein>
<dbReference type="PROSITE" id="PS00060">
    <property type="entry name" value="ADH_IRON_2"/>
    <property type="match status" value="1"/>
</dbReference>
<dbReference type="Pfam" id="PF25137">
    <property type="entry name" value="ADH_Fe_C"/>
    <property type="match status" value="1"/>
</dbReference>
<dbReference type="Proteomes" id="UP000273811">
    <property type="component" value="Unassembled WGS sequence"/>
</dbReference>
<gene>
    <name evidence="6" type="ORF">D4N35_015545</name>
</gene>
<dbReference type="OrthoDB" id="9815791at2"/>
<evidence type="ECO:0000259" key="5">
    <source>
        <dbReference type="Pfam" id="PF25137"/>
    </source>
</evidence>
<dbReference type="GO" id="GO:0004022">
    <property type="term" value="F:alcohol dehydrogenase (NAD+) activity"/>
    <property type="evidence" value="ECO:0007669"/>
    <property type="project" value="TreeGrafter"/>
</dbReference>
<keyword evidence="2" id="KW-0560">Oxidoreductase</keyword>
<dbReference type="FunFam" id="3.40.50.1970:FF:000003">
    <property type="entry name" value="Alcohol dehydrogenase, iron-containing"/>
    <property type="match status" value="1"/>
</dbReference>
<dbReference type="SUPFAM" id="SSF56796">
    <property type="entry name" value="Dehydroquinate synthase-like"/>
    <property type="match status" value="1"/>
</dbReference>
<dbReference type="PANTHER" id="PTHR11496">
    <property type="entry name" value="ALCOHOL DEHYDROGENASE"/>
    <property type="match status" value="1"/>
</dbReference>
<dbReference type="PANTHER" id="PTHR11496:SF102">
    <property type="entry name" value="ALCOHOL DEHYDROGENASE 4"/>
    <property type="match status" value="1"/>
</dbReference>
<evidence type="ECO:0000256" key="2">
    <source>
        <dbReference type="ARBA" id="ARBA00023002"/>
    </source>
</evidence>
<sequence>MSLQMKVEQMYKYHTFETPTVIKHGIGAIKNIGDEIKNLGVSKILLVTDPGIYKAGVAAPIISSLEESGIGVVLFNKVEPNPPVRLVNEGSKIYKEENCDGLVAVGGGSSMDTAKAIGVEAVHDGSVLDYEAAEGKKPLEKRIPPLVTIPTTAGTGSEVTQWAVITDEERQFKFNTGGPLIAAHLTIIDPELHLSMPPHVTAMTGVDALAHAIECYTMKYAQPITDAVALLAMEYVAKYIRRAYSDGTDLEARYGMAQAAMLAGLSYGSESAGAAHAMSQTLGGIIPVAHGQCVAAMMGPVMEYNWKGNPEKFARIAKALGINTHGLSTEEAAKAAVRWVYELVDDLDIPSLEEQGVSPNMLDRLAQEALNDPQTVGNPRDLNLESYKWLYKRCFNLVPSTVYTGKQQAAPEKAEVYS</sequence>
<feature type="domain" description="Alcohol dehydrogenase iron-type/glycerol dehydrogenase GldA" evidence="4">
    <location>
        <begin position="19"/>
        <end position="190"/>
    </location>
</feature>
<dbReference type="EMBL" id="QYTU02000044">
    <property type="protein sequence ID" value="RWR05428.1"/>
    <property type="molecule type" value="Genomic_DNA"/>
</dbReference>
<dbReference type="AlphaFoldDB" id="A0A443IKZ3"/>
<reference evidence="6" key="1">
    <citation type="submission" date="2018-12" db="EMBL/GenBank/DDBJ databases">
        <authorList>
            <person name="Sun L."/>
            <person name="Chen Z."/>
        </authorList>
    </citation>
    <scope>NUCLEOTIDE SEQUENCE [LARGE SCALE GENOMIC DNA]</scope>
    <source>
        <strain evidence="6">DSM 16012</strain>
    </source>
</reference>
<proteinExistence type="inferred from homology"/>
<comment type="caution">
    <text evidence="6">The sequence shown here is derived from an EMBL/GenBank/DDBJ whole genome shotgun (WGS) entry which is preliminary data.</text>
</comment>
<evidence type="ECO:0000313" key="6">
    <source>
        <dbReference type="EMBL" id="RWR05428.1"/>
    </source>
</evidence>
<dbReference type="InterPro" id="IPR018211">
    <property type="entry name" value="ADH_Fe_CS"/>
</dbReference>
<dbReference type="Pfam" id="PF00465">
    <property type="entry name" value="Fe-ADH"/>
    <property type="match status" value="1"/>
</dbReference>
<dbReference type="FunFam" id="1.20.1090.10:FF:000001">
    <property type="entry name" value="Aldehyde-alcohol dehydrogenase"/>
    <property type="match status" value="1"/>
</dbReference>
<accession>A0A443IKZ3</accession>
<dbReference type="Gene3D" id="3.40.50.1970">
    <property type="match status" value="1"/>
</dbReference>
<dbReference type="InterPro" id="IPR039697">
    <property type="entry name" value="Alcohol_dehydrogenase_Fe"/>
</dbReference>
<dbReference type="InterPro" id="IPR001670">
    <property type="entry name" value="ADH_Fe/GldA"/>
</dbReference>
<organism evidence="6 7">
    <name type="scientific">Siminovitchia fortis</name>
    <dbReference type="NCBI Taxonomy" id="254758"/>
    <lineage>
        <taxon>Bacteria</taxon>
        <taxon>Bacillati</taxon>
        <taxon>Bacillota</taxon>
        <taxon>Bacilli</taxon>
        <taxon>Bacillales</taxon>
        <taxon>Bacillaceae</taxon>
        <taxon>Siminovitchia</taxon>
    </lineage>
</organism>
<evidence type="ECO:0000256" key="3">
    <source>
        <dbReference type="ARBA" id="ARBA00023027"/>
    </source>
</evidence>
<dbReference type="RefSeq" id="WP_120075324.1">
    <property type="nucleotide sequence ID" value="NZ_CP126113.1"/>
</dbReference>
<dbReference type="InterPro" id="IPR056798">
    <property type="entry name" value="ADH_Fe_C"/>
</dbReference>
<dbReference type="CDD" id="cd08551">
    <property type="entry name" value="Fe-ADH"/>
    <property type="match status" value="1"/>
</dbReference>
<evidence type="ECO:0000313" key="7">
    <source>
        <dbReference type="Proteomes" id="UP000273811"/>
    </source>
</evidence>
<feature type="domain" description="Fe-containing alcohol dehydrogenase-like C-terminal" evidence="5">
    <location>
        <begin position="201"/>
        <end position="393"/>
    </location>
</feature>
<dbReference type="GO" id="GO:0046872">
    <property type="term" value="F:metal ion binding"/>
    <property type="evidence" value="ECO:0007669"/>
    <property type="project" value="InterPro"/>
</dbReference>
<dbReference type="PROSITE" id="PS00913">
    <property type="entry name" value="ADH_IRON_1"/>
    <property type="match status" value="1"/>
</dbReference>
<evidence type="ECO:0000259" key="4">
    <source>
        <dbReference type="Pfam" id="PF00465"/>
    </source>
</evidence>
<evidence type="ECO:0000256" key="1">
    <source>
        <dbReference type="ARBA" id="ARBA00007358"/>
    </source>
</evidence>
<keyword evidence="7" id="KW-1185">Reference proteome</keyword>
<keyword evidence="3" id="KW-0520">NAD</keyword>